<feature type="compositionally biased region" description="Polar residues" evidence="1">
    <location>
        <begin position="161"/>
        <end position="177"/>
    </location>
</feature>
<feature type="compositionally biased region" description="Polar residues" evidence="1">
    <location>
        <begin position="298"/>
        <end position="324"/>
    </location>
</feature>
<feature type="region of interest" description="Disordered" evidence="1">
    <location>
        <begin position="274"/>
        <end position="352"/>
    </location>
</feature>
<feature type="compositionally biased region" description="Polar residues" evidence="1">
    <location>
        <begin position="332"/>
        <end position="341"/>
    </location>
</feature>
<protein>
    <submittedName>
        <fullName evidence="4">F-box only protein 16-like</fullName>
    </submittedName>
</protein>
<gene>
    <name evidence="4" type="primary">LOC100370563</name>
</gene>
<evidence type="ECO:0000313" key="4">
    <source>
        <dbReference type="RefSeq" id="XP_006819243.1"/>
    </source>
</evidence>
<feature type="compositionally biased region" description="Basic and acidic residues" evidence="1">
    <location>
        <begin position="178"/>
        <end position="189"/>
    </location>
</feature>
<name>A0ABM0MGV2_SACKO</name>
<dbReference type="InterPro" id="IPR052805">
    <property type="entry name" value="GEF_Ubiquitin-Prot_Reg"/>
</dbReference>
<reference evidence="4" key="1">
    <citation type="submission" date="2025-08" db="UniProtKB">
        <authorList>
            <consortium name="RefSeq"/>
        </authorList>
    </citation>
    <scope>IDENTIFICATION</scope>
    <source>
        <tissue evidence="4">Testes</tissue>
    </source>
</reference>
<dbReference type="SUPFAM" id="SSF81383">
    <property type="entry name" value="F-box domain"/>
    <property type="match status" value="1"/>
</dbReference>
<sequence length="352" mass="40754">MNSTRFSAWTPMNHPKANEKVFEERRDLVGKWYDKWGDSQRKRVLQDIILKSSKSQLEFCMKVTGQVLPIDSQDFSGTLPRCLAIYIFTFLDPRSLCRCAQVSWYWKYLTELDQVWMPKCLKLGWYLTFSPSPYETGIWKRLYLENVREINLLGPKKKSRSPQAGGSHMTNGHTTMNGKEKRVEFERTTKKPPRGKTKTGPPLELPPWRGSDPVVKDTVRYNYLDNDDEVLKSRNQRILKGNSTSDLTDGIDDTQKKKFSSTLTNYKLKKANSASNINQKNQRPGWAQHQDGDPFVNMSLNFDISSSMKRPSPVQKTSTPTQSHTTKRDITSTKQFQSQPWRQVDTYFSDDD</sequence>
<evidence type="ECO:0000259" key="2">
    <source>
        <dbReference type="Pfam" id="PF12937"/>
    </source>
</evidence>
<dbReference type="InterPro" id="IPR001810">
    <property type="entry name" value="F-box_dom"/>
</dbReference>
<dbReference type="InterPro" id="IPR036047">
    <property type="entry name" value="F-box-like_dom_sf"/>
</dbReference>
<evidence type="ECO:0000256" key="1">
    <source>
        <dbReference type="SAM" id="MobiDB-lite"/>
    </source>
</evidence>
<organism evidence="3 4">
    <name type="scientific">Saccoglossus kowalevskii</name>
    <name type="common">Acorn worm</name>
    <dbReference type="NCBI Taxonomy" id="10224"/>
    <lineage>
        <taxon>Eukaryota</taxon>
        <taxon>Metazoa</taxon>
        <taxon>Hemichordata</taxon>
        <taxon>Enteropneusta</taxon>
        <taxon>Harrimaniidae</taxon>
        <taxon>Saccoglossus</taxon>
    </lineage>
</organism>
<dbReference type="Gene3D" id="1.20.1280.50">
    <property type="match status" value="1"/>
</dbReference>
<dbReference type="CDD" id="cd22172">
    <property type="entry name" value="F-box_FBXO16"/>
    <property type="match status" value="1"/>
</dbReference>
<dbReference type="PANTHER" id="PTHR46857">
    <property type="entry name" value="EPITHELIAL CELL-TRANSFORMING SEQUENCE 2 ONCOGENE-LIKE"/>
    <property type="match status" value="1"/>
</dbReference>
<proteinExistence type="predicted"/>
<feature type="region of interest" description="Disordered" evidence="1">
    <location>
        <begin position="155"/>
        <end position="211"/>
    </location>
</feature>
<dbReference type="PANTHER" id="PTHR46857:SF2">
    <property type="entry name" value="F-BOX ONLY PROTEIN 16"/>
    <property type="match status" value="1"/>
</dbReference>
<evidence type="ECO:0000313" key="3">
    <source>
        <dbReference type="Proteomes" id="UP000694865"/>
    </source>
</evidence>
<keyword evidence="3" id="KW-1185">Reference proteome</keyword>
<dbReference type="Proteomes" id="UP000694865">
    <property type="component" value="Unplaced"/>
</dbReference>
<accession>A0ABM0MGV2</accession>
<dbReference type="GeneID" id="100370563"/>
<feature type="domain" description="F-box" evidence="2">
    <location>
        <begin position="78"/>
        <end position="121"/>
    </location>
</feature>
<dbReference type="RefSeq" id="XP_006819243.1">
    <property type="nucleotide sequence ID" value="XM_006819180.1"/>
</dbReference>
<dbReference type="Pfam" id="PF12937">
    <property type="entry name" value="F-box-like"/>
    <property type="match status" value="1"/>
</dbReference>